<reference evidence="2" key="1">
    <citation type="submission" date="2020-05" db="EMBL/GenBank/DDBJ databases">
        <authorList>
            <person name="Chiriac C."/>
            <person name="Salcher M."/>
            <person name="Ghai R."/>
            <person name="Kavagutti S V."/>
        </authorList>
    </citation>
    <scope>NUCLEOTIDE SEQUENCE</scope>
</reference>
<dbReference type="AlphaFoldDB" id="A0A6J7G5J2"/>
<gene>
    <name evidence="2" type="ORF">UFOPK3516_00913</name>
</gene>
<organism evidence="2">
    <name type="scientific">freshwater metagenome</name>
    <dbReference type="NCBI Taxonomy" id="449393"/>
    <lineage>
        <taxon>unclassified sequences</taxon>
        <taxon>metagenomes</taxon>
        <taxon>ecological metagenomes</taxon>
    </lineage>
</organism>
<accession>A0A6J7G5J2</accession>
<dbReference type="EMBL" id="CAFBMB010000062">
    <property type="protein sequence ID" value="CAB4900565.1"/>
    <property type="molecule type" value="Genomic_DNA"/>
</dbReference>
<proteinExistence type="predicted"/>
<evidence type="ECO:0000256" key="1">
    <source>
        <dbReference type="SAM" id="Phobius"/>
    </source>
</evidence>
<dbReference type="Gene3D" id="1.25.40.10">
    <property type="entry name" value="Tetratricopeptide repeat domain"/>
    <property type="match status" value="1"/>
</dbReference>
<evidence type="ECO:0000313" key="2">
    <source>
        <dbReference type="EMBL" id="CAB4900565.1"/>
    </source>
</evidence>
<dbReference type="SUPFAM" id="SSF48452">
    <property type="entry name" value="TPR-like"/>
    <property type="match status" value="1"/>
</dbReference>
<name>A0A6J7G5J2_9ZZZZ</name>
<keyword evidence="1" id="KW-0812">Transmembrane</keyword>
<keyword evidence="1" id="KW-0472">Membrane</keyword>
<protein>
    <submittedName>
        <fullName evidence="2">Unannotated protein</fullName>
    </submittedName>
</protein>
<sequence length="149" mass="16186">MRRALLGTVVMAVLLVVYLVATLQLALALLGAADSVAITMGVALIVLPVVGAWALVRELIFGVASTRLVRLLEAEGDLPSNEVKHLPSGRPVRADADAQFPTYARAVERDPENWQARLRLGLAYDASGDRRRARASVRAAIRLHRRSVQ</sequence>
<feature type="transmembrane region" description="Helical" evidence="1">
    <location>
        <begin position="38"/>
        <end position="56"/>
    </location>
</feature>
<dbReference type="InterPro" id="IPR011990">
    <property type="entry name" value="TPR-like_helical_dom_sf"/>
</dbReference>
<keyword evidence="1" id="KW-1133">Transmembrane helix</keyword>